<evidence type="ECO:0000256" key="4">
    <source>
        <dbReference type="ARBA" id="ARBA00022723"/>
    </source>
</evidence>
<keyword evidence="5 8" id="KW-0863">Zinc-finger</keyword>
<reference evidence="13" key="2">
    <citation type="submission" date="2015-01" db="EMBL/GenBank/DDBJ databases">
        <title>Evolutionary Origins and Diversification of the Mycorrhizal Mutualists.</title>
        <authorList>
            <consortium name="DOE Joint Genome Institute"/>
            <consortium name="Mycorrhizal Genomics Consortium"/>
            <person name="Kohler A."/>
            <person name="Kuo A."/>
            <person name="Nagy L.G."/>
            <person name="Floudas D."/>
            <person name="Copeland A."/>
            <person name="Barry K.W."/>
            <person name="Cichocki N."/>
            <person name="Veneault-Fourrey C."/>
            <person name="LaButti K."/>
            <person name="Lindquist E.A."/>
            <person name="Lipzen A."/>
            <person name="Lundell T."/>
            <person name="Morin E."/>
            <person name="Murat C."/>
            <person name="Riley R."/>
            <person name="Ohm R."/>
            <person name="Sun H."/>
            <person name="Tunlid A."/>
            <person name="Henrissat B."/>
            <person name="Grigoriev I.V."/>
            <person name="Hibbett D.S."/>
            <person name="Martin F."/>
        </authorList>
    </citation>
    <scope>NUCLEOTIDE SEQUENCE [LARGE SCALE GENOMIC DNA]</scope>
    <source>
        <strain evidence="13">F 1598</strain>
    </source>
</reference>
<keyword evidence="6" id="KW-0833">Ubl conjugation pathway</keyword>
<evidence type="ECO:0000313" key="12">
    <source>
        <dbReference type="EMBL" id="KIM88526.1"/>
    </source>
</evidence>
<dbReference type="PROSITE" id="PS51466">
    <property type="entry name" value="PINIT"/>
    <property type="match status" value="1"/>
</dbReference>
<evidence type="ECO:0000313" key="13">
    <source>
        <dbReference type="Proteomes" id="UP000054166"/>
    </source>
</evidence>
<evidence type="ECO:0000256" key="9">
    <source>
        <dbReference type="SAM" id="MobiDB-lite"/>
    </source>
</evidence>
<dbReference type="PANTHER" id="PTHR10782:SF4">
    <property type="entry name" value="TONALLI, ISOFORM E"/>
    <property type="match status" value="1"/>
</dbReference>
<feature type="region of interest" description="Disordered" evidence="9">
    <location>
        <begin position="125"/>
        <end position="154"/>
    </location>
</feature>
<feature type="domain" description="SP-RING-type" evidence="10">
    <location>
        <begin position="340"/>
        <end position="425"/>
    </location>
</feature>
<sequence length="711" mass="77717">MASSDPWVDFESQRQRVKTHTVDRLKHIVNGINEECYTGLSKSGRKQDLIDRITRQLDLWRSQNLVDKWNKSRTVLNQVQGTGSYSAGNITRVPFAGSAIAQSSQGMGVNVKPYGHINATAGSSSIGRYDPYAPPRRPVPSTSTTSTSSSTPTIRFKSSPFIRVERAVSGVVECPESTSATDRRQQTVTFNLTTDHVAKLGTPNSKYQLRLFCTSSMFYSPSANSFRTNTGPCPIEFPPTCEVRVNNVQITANTKGLKKKPGTAPPADLGKAVRMTAQSQNRVELIYVNSQQPVQPKKYYMVVNLVEVTSVDELVDKVKKGKYRSGSEILANKRMAAVSDDDDIVAGPQKMSLKCPLSYMRISTPCRSVLCVHSQCFDATSWFSVMEQTTTYMCPVCEKVLNHDDLIVDGYFDNILRETPESVEDVMVEADGEWHTSDNKYGSTGWKATHKPAAPRQAPLSPRKSPPKASATLNGTDAVDPNGKRKADVEIFVLDSDDSDEEGRVKRELSPSIGSGSSAAVNRSMEASSLSVASQPQANVIDLTLDSDEDDEPLPPLRTAEKRKAPENGLLSPTEQIWKKARVDSIPPTVMRNVNGYANGTGGSSHVNGTISPSALSTSHMQPVYDSLRDAQRTQSSIYSSRPPSAPRHPLTVTSPTSRFSNPGPYRAYPESNSPPPPPPRLRQPSNGGHLSPRARDFSSFGGASSSRWPQ</sequence>
<feature type="compositionally biased region" description="Polar residues" evidence="9">
    <location>
        <begin position="652"/>
        <end position="661"/>
    </location>
</feature>
<dbReference type="GO" id="GO:0000785">
    <property type="term" value="C:chromatin"/>
    <property type="evidence" value="ECO:0007669"/>
    <property type="project" value="TreeGrafter"/>
</dbReference>
<evidence type="ECO:0000256" key="3">
    <source>
        <dbReference type="ARBA" id="ARBA00022679"/>
    </source>
</evidence>
<dbReference type="Gene3D" id="2.60.120.780">
    <property type="entry name" value="PINIT domain"/>
    <property type="match status" value="1"/>
</dbReference>
<dbReference type="GO" id="GO:0061665">
    <property type="term" value="F:SUMO ligase activity"/>
    <property type="evidence" value="ECO:0007669"/>
    <property type="project" value="TreeGrafter"/>
</dbReference>
<dbReference type="Pfam" id="PF02891">
    <property type="entry name" value="zf-MIZ"/>
    <property type="match status" value="1"/>
</dbReference>
<evidence type="ECO:0000256" key="2">
    <source>
        <dbReference type="ARBA" id="ARBA00005383"/>
    </source>
</evidence>
<organism evidence="12 13">
    <name type="scientific">Piloderma croceum (strain F 1598)</name>
    <dbReference type="NCBI Taxonomy" id="765440"/>
    <lineage>
        <taxon>Eukaryota</taxon>
        <taxon>Fungi</taxon>
        <taxon>Dikarya</taxon>
        <taxon>Basidiomycota</taxon>
        <taxon>Agaricomycotina</taxon>
        <taxon>Agaricomycetes</taxon>
        <taxon>Agaricomycetidae</taxon>
        <taxon>Atheliales</taxon>
        <taxon>Atheliaceae</taxon>
        <taxon>Piloderma</taxon>
    </lineage>
</organism>
<gene>
    <name evidence="12" type="ORF">PILCRDRAFT_813469</name>
</gene>
<evidence type="ECO:0000259" key="10">
    <source>
        <dbReference type="PROSITE" id="PS51044"/>
    </source>
</evidence>
<dbReference type="GO" id="GO:0016925">
    <property type="term" value="P:protein sumoylation"/>
    <property type="evidence" value="ECO:0007669"/>
    <property type="project" value="UniProtKB-UniPathway"/>
</dbReference>
<dbReference type="HOGENOM" id="CLU_020537_0_0_1"/>
<feature type="compositionally biased region" description="Polar residues" evidence="9">
    <location>
        <begin position="702"/>
        <end position="711"/>
    </location>
</feature>
<evidence type="ECO:0000256" key="7">
    <source>
        <dbReference type="ARBA" id="ARBA00022833"/>
    </source>
</evidence>
<reference evidence="12 13" key="1">
    <citation type="submission" date="2014-04" db="EMBL/GenBank/DDBJ databases">
        <authorList>
            <consortium name="DOE Joint Genome Institute"/>
            <person name="Kuo A."/>
            <person name="Tarkka M."/>
            <person name="Buscot F."/>
            <person name="Kohler A."/>
            <person name="Nagy L.G."/>
            <person name="Floudas D."/>
            <person name="Copeland A."/>
            <person name="Barry K.W."/>
            <person name="Cichocki N."/>
            <person name="Veneault-Fourrey C."/>
            <person name="LaButti K."/>
            <person name="Lindquist E.A."/>
            <person name="Lipzen A."/>
            <person name="Lundell T."/>
            <person name="Morin E."/>
            <person name="Murat C."/>
            <person name="Sun H."/>
            <person name="Tunlid A."/>
            <person name="Henrissat B."/>
            <person name="Grigoriev I.V."/>
            <person name="Hibbett D.S."/>
            <person name="Martin F."/>
            <person name="Nordberg H.P."/>
            <person name="Cantor M.N."/>
            <person name="Hua S.X."/>
        </authorList>
    </citation>
    <scope>NUCLEOTIDE SEQUENCE [LARGE SCALE GENOMIC DNA]</scope>
    <source>
        <strain evidence="12 13">F 1598</strain>
    </source>
</reference>
<dbReference type="Proteomes" id="UP000054166">
    <property type="component" value="Unassembled WGS sequence"/>
</dbReference>
<keyword evidence="13" id="KW-1185">Reference proteome</keyword>
<dbReference type="InterPro" id="IPR004181">
    <property type="entry name" value="Znf_MIZ"/>
</dbReference>
<dbReference type="STRING" id="765440.A0A0C3GD08"/>
<name>A0A0C3GD08_PILCF</name>
<dbReference type="InterPro" id="IPR023321">
    <property type="entry name" value="PINIT"/>
</dbReference>
<feature type="region of interest" description="Disordered" evidence="9">
    <location>
        <begin position="597"/>
        <end position="711"/>
    </location>
</feature>
<dbReference type="EMBL" id="KN832976">
    <property type="protein sequence ID" value="KIM88526.1"/>
    <property type="molecule type" value="Genomic_DNA"/>
</dbReference>
<keyword evidence="7" id="KW-0862">Zinc</keyword>
<dbReference type="GO" id="GO:0008270">
    <property type="term" value="F:zinc ion binding"/>
    <property type="evidence" value="ECO:0007669"/>
    <property type="project" value="UniProtKB-KW"/>
</dbReference>
<feature type="domain" description="PINIT" evidence="11">
    <location>
        <begin position="143"/>
        <end position="309"/>
    </location>
</feature>
<evidence type="ECO:0000256" key="8">
    <source>
        <dbReference type="PROSITE-ProRule" id="PRU00452"/>
    </source>
</evidence>
<comment type="pathway">
    <text evidence="1">Protein modification; protein sumoylation.</text>
</comment>
<comment type="similarity">
    <text evidence="2">Belongs to the PIAS family.</text>
</comment>
<keyword evidence="4" id="KW-0479">Metal-binding</keyword>
<dbReference type="Pfam" id="PF14324">
    <property type="entry name" value="PINIT"/>
    <property type="match status" value="1"/>
</dbReference>
<feature type="compositionally biased region" description="Polar residues" evidence="9">
    <location>
        <begin position="512"/>
        <end position="521"/>
    </location>
</feature>
<dbReference type="OrthoDB" id="28127at2759"/>
<dbReference type="Gene3D" id="3.30.40.10">
    <property type="entry name" value="Zinc/RING finger domain, C3HC4 (zinc finger)"/>
    <property type="match status" value="1"/>
</dbReference>
<dbReference type="AlphaFoldDB" id="A0A0C3GD08"/>
<dbReference type="InParanoid" id="A0A0C3GD08"/>
<feature type="region of interest" description="Disordered" evidence="9">
    <location>
        <begin position="544"/>
        <end position="576"/>
    </location>
</feature>
<proteinExistence type="inferred from homology"/>
<feature type="compositionally biased region" description="Polar residues" evidence="9">
    <location>
        <begin position="604"/>
        <end position="621"/>
    </location>
</feature>
<feature type="region of interest" description="Disordered" evidence="9">
    <location>
        <begin position="434"/>
        <end position="521"/>
    </location>
</feature>
<evidence type="ECO:0000259" key="11">
    <source>
        <dbReference type="PROSITE" id="PS51466"/>
    </source>
</evidence>
<keyword evidence="3" id="KW-0808">Transferase</keyword>
<dbReference type="PROSITE" id="PS51044">
    <property type="entry name" value="ZF_SP_RING"/>
    <property type="match status" value="1"/>
</dbReference>
<feature type="compositionally biased region" description="Polar residues" evidence="9">
    <location>
        <begin position="633"/>
        <end position="643"/>
    </location>
</feature>
<evidence type="ECO:0000256" key="5">
    <source>
        <dbReference type="ARBA" id="ARBA00022771"/>
    </source>
</evidence>
<dbReference type="InterPro" id="IPR013083">
    <property type="entry name" value="Znf_RING/FYVE/PHD"/>
</dbReference>
<accession>A0A0C3GD08</accession>
<dbReference type="PANTHER" id="PTHR10782">
    <property type="entry name" value="ZINC FINGER MIZ DOMAIN-CONTAINING PROTEIN"/>
    <property type="match status" value="1"/>
</dbReference>
<feature type="compositionally biased region" description="Pro residues" evidence="9">
    <location>
        <begin position="673"/>
        <end position="682"/>
    </location>
</feature>
<evidence type="ECO:0000256" key="1">
    <source>
        <dbReference type="ARBA" id="ARBA00004718"/>
    </source>
</evidence>
<dbReference type="FunCoup" id="A0A0C3GD08">
    <property type="interactions" value="256"/>
</dbReference>
<dbReference type="InterPro" id="IPR038654">
    <property type="entry name" value="PINIT_sf"/>
</dbReference>
<evidence type="ECO:0000256" key="6">
    <source>
        <dbReference type="ARBA" id="ARBA00022786"/>
    </source>
</evidence>
<dbReference type="UniPathway" id="UPA00886"/>
<protein>
    <recommendedName>
        <fullName evidence="14">SP-RING-type domain-containing protein</fullName>
    </recommendedName>
</protein>
<evidence type="ECO:0008006" key="14">
    <source>
        <dbReference type="Google" id="ProtNLM"/>
    </source>
</evidence>
<feature type="compositionally biased region" description="Low complexity" evidence="9">
    <location>
        <begin position="139"/>
        <end position="153"/>
    </location>
</feature>